<dbReference type="AlphaFoldDB" id="A0A9D1Q1M6"/>
<name>A0A9D1Q1M6_9FIRM</name>
<sequence length="78" mass="8295">MRKVSAVISKAGGDAGRVYLVVGYDDRGYALCVDGVRHKLARPKSKNVRHIRSTGREVELPATDADVASAVARLGISS</sequence>
<organism evidence="1 2">
    <name type="scientific">Candidatus Protoclostridium stercorigallinarum</name>
    <dbReference type="NCBI Taxonomy" id="2838741"/>
    <lineage>
        <taxon>Bacteria</taxon>
        <taxon>Bacillati</taxon>
        <taxon>Bacillota</taxon>
        <taxon>Clostridia</taxon>
        <taxon>Candidatus Protoclostridium</taxon>
    </lineage>
</organism>
<dbReference type="EMBL" id="DXHS01000076">
    <property type="protein sequence ID" value="HIW02654.1"/>
    <property type="molecule type" value="Genomic_DNA"/>
</dbReference>
<gene>
    <name evidence="1" type="ORF">H9892_04880</name>
</gene>
<evidence type="ECO:0000313" key="1">
    <source>
        <dbReference type="EMBL" id="HIW02654.1"/>
    </source>
</evidence>
<protein>
    <recommendedName>
        <fullName evidence="3">RNA-binding protein</fullName>
    </recommendedName>
</protein>
<evidence type="ECO:0000313" key="2">
    <source>
        <dbReference type="Proteomes" id="UP000823990"/>
    </source>
</evidence>
<dbReference type="InterPro" id="IPR008991">
    <property type="entry name" value="Translation_prot_SH3-like_sf"/>
</dbReference>
<proteinExistence type="predicted"/>
<dbReference type="Proteomes" id="UP000823990">
    <property type="component" value="Unassembled WGS sequence"/>
</dbReference>
<reference evidence="1" key="2">
    <citation type="submission" date="2021-04" db="EMBL/GenBank/DDBJ databases">
        <authorList>
            <person name="Gilroy R."/>
        </authorList>
    </citation>
    <scope>NUCLEOTIDE SEQUENCE</scope>
    <source>
        <strain evidence="1">12435</strain>
    </source>
</reference>
<reference evidence="1" key="1">
    <citation type="journal article" date="2021" name="PeerJ">
        <title>Extensive microbial diversity within the chicken gut microbiome revealed by metagenomics and culture.</title>
        <authorList>
            <person name="Gilroy R."/>
            <person name="Ravi A."/>
            <person name="Getino M."/>
            <person name="Pursley I."/>
            <person name="Horton D.L."/>
            <person name="Alikhan N.F."/>
            <person name="Baker D."/>
            <person name="Gharbi K."/>
            <person name="Hall N."/>
            <person name="Watson M."/>
            <person name="Adriaenssens E.M."/>
            <person name="Foster-Nyarko E."/>
            <person name="Jarju S."/>
            <person name="Secka A."/>
            <person name="Antonio M."/>
            <person name="Oren A."/>
            <person name="Chaudhuri R.R."/>
            <person name="La Ragione R."/>
            <person name="Hildebrand F."/>
            <person name="Pallen M.J."/>
        </authorList>
    </citation>
    <scope>NUCLEOTIDE SEQUENCE</scope>
    <source>
        <strain evidence="1">12435</strain>
    </source>
</reference>
<evidence type="ECO:0008006" key="3">
    <source>
        <dbReference type="Google" id="ProtNLM"/>
    </source>
</evidence>
<accession>A0A9D1Q1M6</accession>
<dbReference type="SUPFAM" id="SSF50104">
    <property type="entry name" value="Translation proteins SH3-like domain"/>
    <property type="match status" value="1"/>
</dbReference>
<comment type="caution">
    <text evidence="1">The sequence shown here is derived from an EMBL/GenBank/DDBJ whole genome shotgun (WGS) entry which is preliminary data.</text>
</comment>